<dbReference type="RefSeq" id="WP_034681634.1">
    <property type="nucleotide sequence ID" value="NZ_CP023049.2"/>
</dbReference>
<dbReference type="EMBL" id="JPRJ01000002">
    <property type="protein sequence ID" value="KFF30024.1"/>
    <property type="molecule type" value="Genomic_DNA"/>
</dbReference>
<proteinExistence type="predicted"/>
<feature type="repeat" description="ANK" evidence="3">
    <location>
        <begin position="80"/>
        <end position="112"/>
    </location>
</feature>
<dbReference type="Proteomes" id="UP000028709">
    <property type="component" value="Unassembled WGS sequence"/>
</dbReference>
<dbReference type="KEGG" id="cpip:CJF12_14610"/>
<accession>A0A086BM60</accession>
<dbReference type="InterPro" id="IPR050889">
    <property type="entry name" value="Dendritic_Spine_Reg/Scaffold"/>
</dbReference>
<name>A0A086BM60_9FLAO</name>
<dbReference type="PROSITE" id="PS50088">
    <property type="entry name" value="ANK_REPEAT"/>
    <property type="match status" value="3"/>
</dbReference>
<evidence type="ECO:0000256" key="1">
    <source>
        <dbReference type="ARBA" id="ARBA00022737"/>
    </source>
</evidence>
<evidence type="ECO:0000313" key="5">
    <source>
        <dbReference type="EMBL" id="KFF30024.1"/>
    </source>
</evidence>
<dbReference type="InterPro" id="IPR036770">
    <property type="entry name" value="Ankyrin_rpt-contain_sf"/>
</dbReference>
<comment type="caution">
    <text evidence="5">The sequence shown here is derived from an EMBL/GenBank/DDBJ whole genome shotgun (WGS) entry which is preliminary data.</text>
</comment>
<feature type="signal peptide" evidence="4">
    <location>
        <begin position="1"/>
        <end position="19"/>
    </location>
</feature>
<evidence type="ECO:0000256" key="4">
    <source>
        <dbReference type="SAM" id="SignalP"/>
    </source>
</evidence>
<dbReference type="PROSITE" id="PS50297">
    <property type="entry name" value="ANK_REP_REGION"/>
    <property type="match status" value="3"/>
</dbReference>
<dbReference type="PANTHER" id="PTHR24166">
    <property type="entry name" value="ROLLING PEBBLES, ISOFORM B"/>
    <property type="match status" value="1"/>
</dbReference>
<dbReference type="SMART" id="SM00248">
    <property type="entry name" value="ANK"/>
    <property type="match status" value="3"/>
</dbReference>
<feature type="repeat" description="ANK" evidence="3">
    <location>
        <begin position="47"/>
        <end position="79"/>
    </location>
</feature>
<reference evidence="5 6" key="1">
    <citation type="submission" date="2014-07" db="EMBL/GenBank/DDBJ databases">
        <title>Genome of Chryseobacterium piperi CTM.</title>
        <authorList>
            <person name="Pipes S.E."/>
            <person name="Stropko S.J."/>
            <person name="Newman J.D."/>
        </authorList>
    </citation>
    <scope>NUCLEOTIDE SEQUENCE [LARGE SCALE GENOMIC DNA]</scope>
    <source>
        <strain evidence="5 6">CTM</strain>
    </source>
</reference>
<keyword evidence="6" id="KW-1185">Reference proteome</keyword>
<dbReference type="Pfam" id="PF00023">
    <property type="entry name" value="Ank"/>
    <property type="match status" value="1"/>
</dbReference>
<gene>
    <name evidence="5" type="ORF">IQ37_02345</name>
</gene>
<dbReference type="AlphaFoldDB" id="A0A086BM60"/>
<feature type="chain" id="PRO_5001804621" evidence="4">
    <location>
        <begin position="20"/>
        <end position="167"/>
    </location>
</feature>
<protein>
    <submittedName>
        <fullName evidence="5">Ankyrin</fullName>
    </submittedName>
</protein>
<dbReference type="Gene3D" id="1.25.40.20">
    <property type="entry name" value="Ankyrin repeat-containing domain"/>
    <property type="match status" value="2"/>
</dbReference>
<dbReference type="STRING" id="558152.IQ37_02345"/>
<dbReference type="OrthoDB" id="5657095at2"/>
<evidence type="ECO:0000313" key="6">
    <source>
        <dbReference type="Proteomes" id="UP000028709"/>
    </source>
</evidence>
<keyword evidence="4" id="KW-0732">Signal</keyword>
<organism evidence="5 6">
    <name type="scientific">Chryseobacterium piperi</name>
    <dbReference type="NCBI Taxonomy" id="558152"/>
    <lineage>
        <taxon>Bacteria</taxon>
        <taxon>Pseudomonadati</taxon>
        <taxon>Bacteroidota</taxon>
        <taxon>Flavobacteriia</taxon>
        <taxon>Flavobacteriales</taxon>
        <taxon>Weeksellaceae</taxon>
        <taxon>Chryseobacterium group</taxon>
        <taxon>Chryseobacterium</taxon>
    </lineage>
</organism>
<feature type="repeat" description="ANK" evidence="3">
    <location>
        <begin position="113"/>
        <end position="145"/>
    </location>
</feature>
<dbReference type="PANTHER" id="PTHR24166:SF48">
    <property type="entry name" value="PROTEIN VAPYRIN"/>
    <property type="match status" value="1"/>
</dbReference>
<dbReference type="SUPFAM" id="SSF48403">
    <property type="entry name" value="Ankyrin repeat"/>
    <property type="match status" value="1"/>
</dbReference>
<dbReference type="eggNOG" id="COG0666">
    <property type="taxonomic scope" value="Bacteria"/>
</dbReference>
<dbReference type="InterPro" id="IPR002110">
    <property type="entry name" value="Ankyrin_rpt"/>
</dbReference>
<dbReference type="Pfam" id="PF12796">
    <property type="entry name" value="Ank_2"/>
    <property type="match status" value="1"/>
</dbReference>
<evidence type="ECO:0000256" key="2">
    <source>
        <dbReference type="ARBA" id="ARBA00023043"/>
    </source>
</evidence>
<keyword evidence="2 3" id="KW-0040">ANK repeat</keyword>
<keyword evidence="1" id="KW-0677">Repeat</keyword>
<sequence>MKYFIYPLMLLLSIHTVKAQDIFSYARANQVTELSDFKSEVNAINEQGYTPLVLAVYNNSYDAAKWLLENGAQPDLKDRSGNTALMGAAFKGHDDMANLLLSYKAGLDVQNHNGATALIFASTFGRNNMVKLFLEHKADKNIKDNRGNSALNHAIMQNNEEGIRLLE</sequence>
<evidence type="ECO:0000256" key="3">
    <source>
        <dbReference type="PROSITE-ProRule" id="PRU00023"/>
    </source>
</evidence>